<feature type="compositionally biased region" description="Polar residues" evidence="1">
    <location>
        <begin position="71"/>
        <end position="87"/>
    </location>
</feature>
<name>A0A640KNQ1_LEITA</name>
<evidence type="ECO:0000256" key="1">
    <source>
        <dbReference type="SAM" id="MobiDB-lite"/>
    </source>
</evidence>
<comment type="caution">
    <text evidence="2">The sequence shown here is derived from an EMBL/GenBank/DDBJ whole genome shotgun (WGS) entry which is preliminary data.</text>
</comment>
<dbReference type="AlphaFoldDB" id="A0A640KNQ1"/>
<gene>
    <name evidence="2" type="ORF">LtaPh_2520000</name>
</gene>
<evidence type="ECO:0000313" key="3">
    <source>
        <dbReference type="Proteomes" id="UP000419144"/>
    </source>
</evidence>
<keyword evidence="3" id="KW-1185">Reference proteome</keyword>
<feature type="region of interest" description="Disordered" evidence="1">
    <location>
        <begin position="71"/>
        <end position="95"/>
    </location>
</feature>
<accession>A0A640KNQ1</accession>
<dbReference type="EMBL" id="BLBS01000034">
    <property type="protein sequence ID" value="GET89297.1"/>
    <property type="molecule type" value="Genomic_DNA"/>
</dbReference>
<dbReference type="VEuPathDB" id="TriTrypDB:LtaPh_2520000"/>
<dbReference type="OrthoDB" id="272743at2759"/>
<sequence length="339" mass="37238">MAATASNRAQAIAALKLQRDRSTSYQQWASLFHRALTGEITATELQRNIQGILLPEFQRISTQLRTLQKALTEQQTNGHASSYSTTEAPAGPADNQQLASSSLAMWIDHVQDLEREHYTVTLSLMNQLVQHCTPNVCCEAESELSTGTEEEKAKEDTPKRAGEPADIKSLFKRDSSDDEQYELVERHSRHTAHSLPEPSIDAASVPAPAPAVPTLRVHDVERCTLLHLIPQRYHTHLYFVMCRGALDDLGGSSDHSVNDNDDGAEGSKARGEEELVVLPFKGARRDGAHTVACYAPSAIACRCADWSNAVASIIRRQESLRAAIEDLCEELQGEISDGT</sequence>
<feature type="region of interest" description="Disordered" evidence="1">
    <location>
        <begin position="142"/>
        <end position="205"/>
    </location>
</feature>
<protein>
    <submittedName>
        <fullName evidence="2">Uncharacterized protein</fullName>
    </submittedName>
</protein>
<feature type="compositionally biased region" description="Basic and acidic residues" evidence="1">
    <location>
        <begin position="149"/>
        <end position="175"/>
    </location>
</feature>
<evidence type="ECO:0000313" key="2">
    <source>
        <dbReference type="EMBL" id="GET89297.1"/>
    </source>
</evidence>
<proteinExistence type="predicted"/>
<reference evidence="2" key="1">
    <citation type="submission" date="2019-11" db="EMBL/GenBank/DDBJ databases">
        <title>Leishmania tarentolae CDS.</title>
        <authorList>
            <person name="Goto Y."/>
            <person name="Yamagishi J."/>
        </authorList>
    </citation>
    <scope>NUCLEOTIDE SEQUENCE [LARGE SCALE GENOMIC DNA]</scope>
    <source>
        <strain evidence="2">Parrot Tar II</strain>
    </source>
</reference>
<dbReference type="Proteomes" id="UP000419144">
    <property type="component" value="Unassembled WGS sequence"/>
</dbReference>
<organism evidence="2 3">
    <name type="scientific">Leishmania tarentolae</name>
    <name type="common">Sauroleishmania tarentolae</name>
    <dbReference type="NCBI Taxonomy" id="5689"/>
    <lineage>
        <taxon>Eukaryota</taxon>
        <taxon>Discoba</taxon>
        <taxon>Euglenozoa</taxon>
        <taxon>Kinetoplastea</taxon>
        <taxon>Metakinetoplastina</taxon>
        <taxon>Trypanosomatida</taxon>
        <taxon>Trypanosomatidae</taxon>
        <taxon>Leishmaniinae</taxon>
        <taxon>Leishmania</taxon>
        <taxon>lizard Leishmania</taxon>
    </lineage>
</organism>